<proteinExistence type="predicted"/>
<protein>
    <submittedName>
        <fullName evidence="1">Uncharacterized protein</fullName>
    </submittedName>
</protein>
<name>A0A1J1C8E2_CALAY</name>
<dbReference type="EMBL" id="CP018099">
    <property type="protein sequence ID" value="APF18545.1"/>
    <property type="molecule type" value="Genomic_DNA"/>
</dbReference>
<sequence length="68" mass="8041">MESGRTTTNLYNRPKVVTLKYIKIKVQRQIFSYIHKISSIFSISTNFNDFTQNNFKNSLKNRKKLPIS</sequence>
<dbReference type="Proteomes" id="UP000183868">
    <property type="component" value="Chromosome"/>
</dbReference>
<dbReference type="AlphaFoldDB" id="A0A1J1C8E2"/>
<reference evidence="1 2" key="1">
    <citation type="submission" date="2016-11" db="EMBL/GenBank/DDBJ databases">
        <title>Genomic analysis of Caldithrix abyssi and proposal of a novel bacterial phylum Caldithrichaeota.</title>
        <authorList>
            <person name="Kublanov I."/>
            <person name="Sigalova O."/>
            <person name="Gavrilov S."/>
            <person name="Lebedinsky A."/>
            <person name="Ivanova N."/>
            <person name="Daum C."/>
            <person name="Reddy T."/>
            <person name="Klenk H.P."/>
            <person name="Goker M."/>
            <person name="Reva O."/>
            <person name="Miroshnichenko M."/>
            <person name="Kyprides N."/>
            <person name="Woyke T."/>
            <person name="Gelfand M."/>
        </authorList>
    </citation>
    <scope>NUCLEOTIDE SEQUENCE [LARGE SCALE GENOMIC DNA]</scope>
    <source>
        <strain evidence="1 2">LF13</strain>
    </source>
</reference>
<organism evidence="1 2">
    <name type="scientific">Caldithrix abyssi DSM 13497</name>
    <dbReference type="NCBI Taxonomy" id="880073"/>
    <lineage>
        <taxon>Bacteria</taxon>
        <taxon>Pseudomonadati</taxon>
        <taxon>Calditrichota</taxon>
        <taxon>Calditrichia</taxon>
        <taxon>Calditrichales</taxon>
        <taxon>Calditrichaceae</taxon>
        <taxon>Caldithrix</taxon>
    </lineage>
</organism>
<accession>A0A1J1C8E2</accession>
<evidence type="ECO:0000313" key="2">
    <source>
        <dbReference type="Proteomes" id="UP000183868"/>
    </source>
</evidence>
<gene>
    <name evidence="1" type="ORF">Cabys_1796</name>
</gene>
<dbReference type="KEGG" id="caby:Cabys_1796"/>
<evidence type="ECO:0000313" key="1">
    <source>
        <dbReference type="EMBL" id="APF18545.1"/>
    </source>
</evidence>